<dbReference type="RefSeq" id="XP_040789790.1">
    <property type="nucleotide sequence ID" value="XM_040932794.1"/>
</dbReference>
<evidence type="ECO:0000313" key="4">
    <source>
        <dbReference type="Proteomes" id="UP000800039"/>
    </source>
</evidence>
<accession>A0A9P4GL44</accession>
<evidence type="ECO:0000256" key="1">
    <source>
        <dbReference type="SAM" id="MobiDB-lite"/>
    </source>
</evidence>
<feature type="signal peptide" evidence="2">
    <location>
        <begin position="1"/>
        <end position="17"/>
    </location>
</feature>
<dbReference type="GeneID" id="63850045"/>
<comment type="caution">
    <text evidence="3">The sequence shown here is derived from an EMBL/GenBank/DDBJ whole genome shotgun (WGS) entry which is preliminary data.</text>
</comment>
<evidence type="ECO:0008006" key="5">
    <source>
        <dbReference type="Google" id="ProtNLM"/>
    </source>
</evidence>
<organism evidence="3 4">
    <name type="scientific">Cucurbitaria berberidis CBS 394.84</name>
    <dbReference type="NCBI Taxonomy" id="1168544"/>
    <lineage>
        <taxon>Eukaryota</taxon>
        <taxon>Fungi</taxon>
        <taxon>Dikarya</taxon>
        <taxon>Ascomycota</taxon>
        <taxon>Pezizomycotina</taxon>
        <taxon>Dothideomycetes</taxon>
        <taxon>Pleosporomycetidae</taxon>
        <taxon>Pleosporales</taxon>
        <taxon>Pleosporineae</taxon>
        <taxon>Cucurbitariaceae</taxon>
        <taxon>Cucurbitaria</taxon>
    </lineage>
</organism>
<dbReference type="AlphaFoldDB" id="A0A9P4GL44"/>
<proteinExistence type="predicted"/>
<keyword evidence="4" id="KW-1185">Reference proteome</keyword>
<dbReference type="EMBL" id="ML976615">
    <property type="protein sequence ID" value="KAF1847227.1"/>
    <property type="molecule type" value="Genomic_DNA"/>
</dbReference>
<feature type="region of interest" description="Disordered" evidence="1">
    <location>
        <begin position="57"/>
        <end position="117"/>
    </location>
</feature>
<reference evidence="3" key="1">
    <citation type="submission" date="2020-01" db="EMBL/GenBank/DDBJ databases">
        <authorList>
            <consortium name="DOE Joint Genome Institute"/>
            <person name="Haridas S."/>
            <person name="Albert R."/>
            <person name="Binder M."/>
            <person name="Bloem J."/>
            <person name="Labutti K."/>
            <person name="Salamov A."/>
            <person name="Andreopoulos B."/>
            <person name="Baker S.E."/>
            <person name="Barry K."/>
            <person name="Bills G."/>
            <person name="Bluhm B.H."/>
            <person name="Cannon C."/>
            <person name="Castanera R."/>
            <person name="Culley D.E."/>
            <person name="Daum C."/>
            <person name="Ezra D."/>
            <person name="Gonzalez J.B."/>
            <person name="Henrissat B."/>
            <person name="Kuo A."/>
            <person name="Liang C."/>
            <person name="Lipzen A."/>
            <person name="Lutzoni F."/>
            <person name="Magnuson J."/>
            <person name="Mondo S."/>
            <person name="Nolan M."/>
            <person name="Ohm R."/>
            <person name="Pangilinan J."/>
            <person name="Park H.-J."/>
            <person name="Ramirez L."/>
            <person name="Alfaro M."/>
            <person name="Sun H."/>
            <person name="Tritt A."/>
            <person name="Yoshinaga Y."/>
            <person name="Zwiers L.-H."/>
            <person name="Turgeon B.G."/>
            <person name="Goodwin S.B."/>
            <person name="Spatafora J.W."/>
            <person name="Crous P.W."/>
            <person name="Grigoriev I.V."/>
        </authorList>
    </citation>
    <scope>NUCLEOTIDE SEQUENCE</scope>
    <source>
        <strain evidence="3">CBS 394.84</strain>
    </source>
</reference>
<evidence type="ECO:0000256" key="2">
    <source>
        <dbReference type="SAM" id="SignalP"/>
    </source>
</evidence>
<name>A0A9P4GL44_9PLEO</name>
<dbReference type="Proteomes" id="UP000800039">
    <property type="component" value="Unassembled WGS sequence"/>
</dbReference>
<feature type="chain" id="PRO_5040506413" description="REJ domain-containing protein" evidence="2">
    <location>
        <begin position="18"/>
        <end position="147"/>
    </location>
</feature>
<gene>
    <name evidence="3" type="ORF">K460DRAFT_363336</name>
</gene>
<keyword evidence="2" id="KW-0732">Signal</keyword>
<protein>
    <recommendedName>
        <fullName evidence="5">REJ domain-containing protein</fullName>
    </recommendedName>
</protein>
<sequence length="147" mass="14812">MVRTIFAVFWLVAAVYAQSSNFNGPLFDPSKAPFFGPSSLVFPTLTDAVPTFTQTPTSIRSRISSGASGSLSTQTRNSTSTYNSSSHSSSAFTSSSTSASRTSSSSQSATRSSSSTASASATGAAVVNYPGVVGAIAGGLFAGLALV</sequence>
<evidence type="ECO:0000313" key="3">
    <source>
        <dbReference type="EMBL" id="KAF1847227.1"/>
    </source>
</evidence>
<feature type="compositionally biased region" description="Low complexity" evidence="1">
    <location>
        <begin position="58"/>
        <end position="117"/>
    </location>
</feature>
<dbReference type="OrthoDB" id="3797249at2759"/>